<dbReference type="GO" id="GO:0004674">
    <property type="term" value="F:protein serine/threonine kinase activity"/>
    <property type="evidence" value="ECO:0007669"/>
    <property type="project" value="TreeGrafter"/>
</dbReference>
<dbReference type="PANTHER" id="PTHR24359:SF1">
    <property type="entry name" value="INHIBITOR OF NUCLEAR FACTOR KAPPA-B KINASE EPSILON SUBUNIT HOMOLOG 1-RELATED"/>
    <property type="match status" value="1"/>
</dbReference>
<dbReference type="Proteomes" id="UP001497623">
    <property type="component" value="Unassembled WGS sequence"/>
</dbReference>
<evidence type="ECO:0000313" key="4">
    <source>
        <dbReference type="Proteomes" id="UP001497623"/>
    </source>
</evidence>
<dbReference type="Gene3D" id="1.10.510.10">
    <property type="entry name" value="Transferase(Phosphotransferase) domain 1"/>
    <property type="match status" value="1"/>
</dbReference>
<dbReference type="InterPro" id="IPR008266">
    <property type="entry name" value="Tyr_kinase_AS"/>
</dbReference>
<feature type="domain" description="Protein kinase" evidence="2">
    <location>
        <begin position="32"/>
        <end position="296"/>
    </location>
</feature>
<comment type="caution">
    <text evidence="3">The sequence shown here is derived from an EMBL/GenBank/DDBJ whole genome shotgun (WGS) entry which is preliminary data.</text>
</comment>
<dbReference type="PROSITE" id="PS00109">
    <property type="entry name" value="PROTEIN_KINASE_TYR"/>
    <property type="match status" value="1"/>
</dbReference>
<evidence type="ECO:0000256" key="1">
    <source>
        <dbReference type="SAM" id="MobiDB-lite"/>
    </source>
</evidence>
<reference evidence="3 4" key="1">
    <citation type="submission" date="2024-05" db="EMBL/GenBank/DDBJ databases">
        <authorList>
            <person name="Wallberg A."/>
        </authorList>
    </citation>
    <scope>NUCLEOTIDE SEQUENCE [LARGE SCALE GENOMIC DNA]</scope>
</reference>
<dbReference type="EMBL" id="CAXKWB010074375">
    <property type="protein sequence ID" value="CAL4198022.1"/>
    <property type="molecule type" value="Genomic_DNA"/>
</dbReference>
<dbReference type="PROSITE" id="PS50011">
    <property type="entry name" value="PROTEIN_KINASE_DOM"/>
    <property type="match status" value="1"/>
</dbReference>
<sequence length="380" mass="43779">MHTNMDMKRKTSLNFHKIQPVDLARLDVNSNYSNVQLLAKGRSSKVYTARHHKTDTDLVLKCIDKETTKKMDFFRELHYTYFLSPHPNIVNSFDVAFDTPKTFVFVQELATEGDLLKLVKNGSLNEEQVKNVVKQVGSALEFVHSKDLVHRDICLENIFVYEKDFKRVKIGDFGQTKQIDTLVKKGDVRLAWAPPEICQAIENEGYHITTSQDAWQLGILIFVCMTGFFPWAQADITDHRYSEWLAWHKRKSVKIPQNFKYFSPRLLRLFRRLLDPKPEMRYGVKEVTKYFGDPWVIIKGSGEIEIYYDEDLSVNSGLNKPLKKVSRCSSTRSTSDLYVGNYNLGLKRNSSTRSNRSSSQTRKSSLIHSSSARSTHGGYA</sequence>
<dbReference type="PANTHER" id="PTHR24359">
    <property type="entry name" value="SERINE/THREONINE-PROTEIN KINASE SBK1"/>
    <property type="match status" value="1"/>
</dbReference>
<accession>A0AAV2SJR4</accession>
<name>A0AAV2SJR4_MEGNR</name>
<gene>
    <name evidence="3" type="ORF">MNOR_LOCUS37336</name>
</gene>
<dbReference type="GO" id="GO:0005524">
    <property type="term" value="F:ATP binding"/>
    <property type="evidence" value="ECO:0007669"/>
    <property type="project" value="InterPro"/>
</dbReference>
<evidence type="ECO:0000259" key="2">
    <source>
        <dbReference type="PROSITE" id="PS50011"/>
    </source>
</evidence>
<keyword evidence="4" id="KW-1185">Reference proteome</keyword>
<proteinExistence type="predicted"/>
<dbReference type="Pfam" id="PF00069">
    <property type="entry name" value="Pkinase"/>
    <property type="match status" value="1"/>
</dbReference>
<protein>
    <recommendedName>
        <fullName evidence="2">Protein kinase domain-containing protein</fullName>
    </recommendedName>
</protein>
<feature type="compositionally biased region" description="Low complexity" evidence="1">
    <location>
        <begin position="348"/>
        <end position="364"/>
    </location>
</feature>
<dbReference type="InterPro" id="IPR011009">
    <property type="entry name" value="Kinase-like_dom_sf"/>
</dbReference>
<evidence type="ECO:0000313" key="3">
    <source>
        <dbReference type="EMBL" id="CAL4198022.1"/>
    </source>
</evidence>
<feature type="region of interest" description="Disordered" evidence="1">
    <location>
        <begin position="348"/>
        <end position="380"/>
    </location>
</feature>
<dbReference type="InterPro" id="IPR000719">
    <property type="entry name" value="Prot_kinase_dom"/>
</dbReference>
<organism evidence="3 4">
    <name type="scientific">Meganyctiphanes norvegica</name>
    <name type="common">Northern krill</name>
    <name type="synonym">Thysanopoda norvegica</name>
    <dbReference type="NCBI Taxonomy" id="48144"/>
    <lineage>
        <taxon>Eukaryota</taxon>
        <taxon>Metazoa</taxon>
        <taxon>Ecdysozoa</taxon>
        <taxon>Arthropoda</taxon>
        <taxon>Crustacea</taxon>
        <taxon>Multicrustacea</taxon>
        <taxon>Malacostraca</taxon>
        <taxon>Eumalacostraca</taxon>
        <taxon>Eucarida</taxon>
        <taxon>Euphausiacea</taxon>
        <taxon>Euphausiidae</taxon>
        <taxon>Meganyctiphanes</taxon>
    </lineage>
</organism>
<dbReference type="SUPFAM" id="SSF56112">
    <property type="entry name" value="Protein kinase-like (PK-like)"/>
    <property type="match status" value="1"/>
</dbReference>
<dbReference type="AlphaFoldDB" id="A0AAV2SJR4"/>